<dbReference type="Proteomes" id="UP000476064">
    <property type="component" value="Chromosome"/>
</dbReference>
<dbReference type="InterPro" id="IPR002575">
    <property type="entry name" value="Aminoglycoside_PTrfase"/>
</dbReference>
<dbReference type="Gene3D" id="3.90.1200.10">
    <property type="match status" value="1"/>
</dbReference>
<feature type="domain" description="Aminoglycoside phosphotransferase" evidence="1">
    <location>
        <begin position="44"/>
        <end position="259"/>
    </location>
</feature>
<dbReference type="InterPro" id="IPR011009">
    <property type="entry name" value="Kinase-like_dom_sf"/>
</dbReference>
<dbReference type="EMBL" id="CP048209">
    <property type="protein sequence ID" value="QHT61173.1"/>
    <property type="molecule type" value="Genomic_DNA"/>
</dbReference>
<evidence type="ECO:0000259" key="1">
    <source>
        <dbReference type="Pfam" id="PF01636"/>
    </source>
</evidence>
<dbReference type="GO" id="GO:0016740">
    <property type="term" value="F:transferase activity"/>
    <property type="evidence" value="ECO:0007669"/>
    <property type="project" value="UniProtKB-KW"/>
</dbReference>
<proteinExistence type="predicted"/>
<evidence type="ECO:0000313" key="2">
    <source>
        <dbReference type="EMBL" id="QHT61173.1"/>
    </source>
</evidence>
<organism evidence="2 3">
    <name type="scientific">Paenibacillus lycopersici</name>
    <dbReference type="NCBI Taxonomy" id="2704462"/>
    <lineage>
        <taxon>Bacteria</taxon>
        <taxon>Bacillati</taxon>
        <taxon>Bacillota</taxon>
        <taxon>Bacilli</taxon>
        <taxon>Bacillales</taxon>
        <taxon>Paenibacillaceae</taxon>
        <taxon>Paenibacillus</taxon>
    </lineage>
</organism>
<dbReference type="Gene3D" id="3.30.200.20">
    <property type="entry name" value="Phosphorylase Kinase, domain 1"/>
    <property type="match status" value="1"/>
</dbReference>
<evidence type="ECO:0000313" key="3">
    <source>
        <dbReference type="Proteomes" id="UP000476064"/>
    </source>
</evidence>
<protein>
    <submittedName>
        <fullName evidence="2">Phosphotransferase</fullName>
    </submittedName>
</protein>
<dbReference type="RefSeq" id="WP_162357612.1">
    <property type="nucleotide sequence ID" value="NZ_CP048209.1"/>
</dbReference>
<keyword evidence="2" id="KW-0808">Transferase</keyword>
<accession>A0A6C0G035</accession>
<reference evidence="2 3" key="1">
    <citation type="submission" date="2020-01" db="EMBL/GenBank/DDBJ databases">
        <title>Paenibacillus sp. nov., isolated from tomato rhizosphere.</title>
        <authorList>
            <person name="Weon H.-Y."/>
            <person name="Lee S.A."/>
        </authorList>
    </citation>
    <scope>NUCLEOTIDE SEQUENCE [LARGE SCALE GENOMIC DNA]</scope>
    <source>
        <strain evidence="2 3">12200R-189</strain>
    </source>
</reference>
<name>A0A6C0G035_9BACL</name>
<gene>
    <name evidence="2" type="ORF">GXP70_15215</name>
</gene>
<sequence>MNDKSSDNAGGGLRGLRARPSAALLKTVYDAYGISGISGSIDLGGSANLNLLVSDAHGRYVVRVYRPYVNEARLADIQLARQELNARGIPTSVIRSTLDGRQHIEFDGRLVEVERYAESDASMDSWQRFMEGLPLLGRMHAVLREVRFGSEGSKNPVFANYIEPQVAYERTLQGTRRIRGWNPSLYNQRLADAAEELARLVTTAERELIPMLPRQLVHGDYWDNNVRFRDGRIVLVSDFDFMGERARIDDLALTLYYFDCSGEPMSGRRLGRIRSLVDAYDEGLSEHLSVTERLALPLAMARQPLWSMGGWIALLDDEEAARRHASSMLREIEWALNILREVERWQSAFS</sequence>
<dbReference type="AlphaFoldDB" id="A0A6C0G035"/>
<dbReference type="SUPFAM" id="SSF56112">
    <property type="entry name" value="Protein kinase-like (PK-like)"/>
    <property type="match status" value="1"/>
</dbReference>
<dbReference type="Pfam" id="PF01636">
    <property type="entry name" value="APH"/>
    <property type="match status" value="1"/>
</dbReference>
<dbReference type="KEGG" id="plyc:GXP70_15215"/>
<keyword evidence="3" id="KW-1185">Reference proteome</keyword>